<sequence length="185" mass="19136">MPSRYPQSRAAGTGWHRAATRLVRSRLTPALLFAAAAVLYWLAAFPVLRFVLSDSPDSMCGGDCGVNIAFEDILGPLFASALAAAFVGSEYALLFARWFGHGVELGIAVTVASGVIGALGLGMWIAGTTGTPPSPGSLFGLLMLALPFAITAIPFGLAAEWTWRRISGTGSAQPLAPEASGAAQQ</sequence>
<keyword evidence="1" id="KW-0472">Membrane</keyword>
<keyword evidence="3" id="KW-1185">Reference proteome</keyword>
<evidence type="ECO:0000313" key="3">
    <source>
        <dbReference type="Proteomes" id="UP000216446"/>
    </source>
</evidence>
<organism evidence="2 3">
    <name type="scientific">Rubricoccus marinus</name>
    <dbReference type="NCBI Taxonomy" id="716817"/>
    <lineage>
        <taxon>Bacteria</taxon>
        <taxon>Pseudomonadati</taxon>
        <taxon>Rhodothermota</taxon>
        <taxon>Rhodothermia</taxon>
        <taxon>Rhodothermales</taxon>
        <taxon>Rubricoccaceae</taxon>
        <taxon>Rubricoccus</taxon>
    </lineage>
</organism>
<feature type="transmembrane region" description="Helical" evidence="1">
    <location>
        <begin position="73"/>
        <end position="93"/>
    </location>
</feature>
<feature type="transmembrane region" description="Helical" evidence="1">
    <location>
        <begin position="105"/>
        <end position="126"/>
    </location>
</feature>
<accession>A0A259TWH8</accession>
<evidence type="ECO:0000256" key="1">
    <source>
        <dbReference type="SAM" id="Phobius"/>
    </source>
</evidence>
<reference evidence="2 3" key="1">
    <citation type="submission" date="2016-11" db="EMBL/GenBank/DDBJ databases">
        <title>Study of marine rhodopsin-containing bacteria.</title>
        <authorList>
            <person name="Yoshizawa S."/>
            <person name="Kumagai Y."/>
            <person name="Kogure K."/>
        </authorList>
    </citation>
    <scope>NUCLEOTIDE SEQUENCE [LARGE SCALE GENOMIC DNA]</scope>
    <source>
        <strain evidence="2 3">SG-29</strain>
    </source>
</reference>
<dbReference type="AlphaFoldDB" id="A0A259TWH8"/>
<keyword evidence="1" id="KW-1133">Transmembrane helix</keyword>
<proteinExistence type="predicted"/>
<dbReference type="EMBL" id="MQWB01000001">
    <property type="protein sequence ID" value="OZC02103.1"/>
    <property type="molecule type" value="Genomic_DNA"/>
</dbReference>
<keyword evidence="1" id="KW-0812">Transmembrane</keyword>
<feature type="transmembrane region" description="Helical" evidence="1">
    <location>
        <begin position="30"/>
        <end position="53"/>
    </location>
</feature>
<comment type="caution">
    <text evidence="2">The sequence shown here is derived from an EMBL/GenBank/DDBJ whole genome shotgun (WGS) entry which is preliminary data.</text>
</comment>
<gene>
    <name evidence="2" type="ORF">BSZ36_03355</name>
</gene>
<name>A0A259TWH8_9BACT</name>
<dbReference type="InParanoid" id="A0A259TWH8"/>
<evidence type="ECO:0000313" key="2">
    <source>
        <dbReference type="EMBL" id="OZC02103.1"/>
    </source>
</evidence>
<feature type="transmembrane region" description="Helical" evidence="1">
    <location>
        <begin position="138"/>
        <end position="159"/>
    </location>
</feature>
<dbReference type="Proteomes" id="UP000216446">
    <property type="component" value="Unassembled WGS sequence"/>
</dbReference>
<protein>
    <submittedName>
        <fullName evidence="2">Uncharacterized protein</fullName>
    </submittedName>
</protein>